<gene>
    <name evidence="13" type="ORF">METZ01_LOCUS173738</name>
</gene>
<dbReference type="AlphaFoldDB" id="A0A382C4S7"/>
<keyword evidence="7 12" id="KW-1133">Transmembrane helix</keyword>
<dbReference type="GO" id="GO:0051301">
    <property type="term" value="P:cell division"/>
    <property type="evidence" value="ECO:0007669"/>
    <property type="project" value="InterPro"/>
</dbReference>
<dbReference type="GO" id="GO:0015648">
    <property type="term" value="F:lipid-linked peptidoglycan transporter activity"/>
    <property type="evidence" value="ECO:0007669"/>
    <property type="project" value="TreeGrafter"/>
</dbReference>
<dbReference type="InterPro" id="IPR001182">
    <property type="entry name" value="FtsW/RodA"/>
</dbReference>
<dbReference type="PANTHER" id="PTHR30474:SF2">
    <property type="entry name" value="PEPTIDOGLYCAN GLYCOSYLTRANSFERASE FTSW-RELATED"/>
    <property type="match status" value="1"/>
</dbReference>
<name>A0A382C4S7_9ZZZZ</name>
<evidence type="ECO:0000256" key="4">
    <source>
        <dbReference type="ARBA" id="ARBA00022692"/>
    </source>
</evidence>
<evidence type="ECO:0000256" key="8">
    <source>
        <dbReference type="ARBA" id="ARBA00023136"/>
    </source>
</evidence>
<evidence type="ECO:0000313" key="13">
    <source>
        <dbReference type="EMBL" id="SVB20884.1"/>
    </source>
</evidence>
<reference evidence="13" key="1">
    <citation type="submission" date="2018-05" db="EMBL/GenBank/DDBJ databases">
        <authorList>
            <person name="Lanie J.A."/>
            <person name="Ng W.-L."/>
            <person name="Kazmierczak K.M."/>
            <person name="Andrzejewski T.M."/>
            <person name="Davidsen T.M."/>
            <person name="Wayne K.J."/>
            <person name="Tettelin H."/>
            <person name="Glass J.I."/>
            <person name="Rusch D."/>
            <person name="Podicherti R."/>
            <person name="Tsui H.-C.T."/>
            <person name="Winkler M.E."/>
        </authorList>
    </citation>
    <scope>NUCLEOTIDE SEQUENCE</scope>
</reference>
<dbReference type="PANTHER" id="PTHR30474">
    <property type="entry name" value="CELL CYCLE PROTEIN"/>
    <property type="match status" value="1"/>
</dbReference>
<comment type="subcellular location">
    <subcellularLocation>
        <location evidence="1">Membrane</location>
        <topology evidence="1">Multi-pass membrane protein</topology>
    </subcellularLocation>
</comment>
<organism evidence="13">
    <name type="scientific">marine metagenome</name>
    <dbReference type="NCBI Taxonomy" id="408172"/>
    <lineage>
        <taxon>unclassified sequences</taxon>
        <taxon>metagenomes</taxon>
        <taxon>ecological metagenomes</taxon>
    </lineage>
</organism>
<evidence type="ECO:0000256" key="1">
    <source>
        <dbReference type="ARBA" id="ARBA00004141"/>
    </source>
</evidence>
<dbReference type="EMBL" id="UINC01032737">
    <property type="protein sequence ID" value="SVB20884.1"/>
    <property type="molecule type" value="Genomic_DNA"/>
</dbReference>
<dbReference type="EC" id="2.4.99.28" evidence="10"/>
<evidence type="ECO:0000256" key="3">
    <source>
        <dbReference type="ARBA" id="ARBA00022679"/>
    </source>
</evidence>
<keyword evidence="8 12" id="KW-0472">Membrane</keyword>
<keyword evidence="5" id="KW-0133">Cell shape</keyword>
<feature type="transmembrane region" description="Helical" evidence="12">
    <location>
        <begin position="73"/>
        <end position="106"/>
    </location>
</feature>
<feature type="transmembrane region" description="Helical" evidence="12">
    <location>
        <begin position="174"/>
        <end position="194"/>
    </location>
</feature>
<keyword evidence="3" id="KW-0808">Transferase</keyword>
<feature type="non-terminal residue" evidence="13">
    <location>
        <position position="1"/>
    </location>
</feature>
<accession>A0A382C4S7</accession>
<keyword evidence="6" id="KW-0573">Peptidoglycan synthesis</keyword>
<evidence type="ECO:0000256" key="7">
    <source>
        <dbReference type="ARBA" id="ARBA00022989"/>
    </source>
</evidence>
<keyword evidence="2" id="KW-0328">Glycosyltransferase</keyword>
<evidence type="ECO:0000256" key="6">
    <source>
        <dbReference type="ARBA" id="ARBA00022984"/>
    </source>
</evidence>
<dbReference type="Pfam" id="PF01098">
    <property type="entry name" value="FTSW_RODA_SPOVE"/>
    <property type="match status" value="1"/>
</dbReference>
<proteinExistence type="predicted"/>
<comment type="catalytic activity">
    <reaction evidence="11">
        <text>[GlcNAc-(1-&gt;4)-Mur2Ac(oyl-L-Ala-gamma-D-Glu-L-Lys-D-Ala-D-Ala)](n)-di-trans,octa-cis-undecaprenyl diphosphate + beta-D-GlcNAc-(1-&gt;4)-Mur2Ac(oyl-L-Ala-gamma-D-Glu-L-Lys-D-Ala-D-Ala)-di-trans,octa-cis-undecaprenyl diphosphate = [GlcNAc-(1-&gt;4)-Mur2Ac(oyl-L-Ala-gamma-D-Glu-L-Lys-D-Ala-D-Ala)](n+1)-di-trans,octa-cis-undecaprenyl diphosphate + di-trans,octa-cis-undecaprenyl diphosphate + H(+)</text>
        <dbReference type="Rhea" id="RHEA:23708"/>
        <dbReference type="Rhea" id="RHEA-COMP:9602"/>
        <dbReference type="Rhea" id="RHEA-COMP:9603"/>
        <dbReference type="ChEBI" id="CHEBI:15378"/>
        <dbReference type="ChEBI" id="CHEBI:58405"/>
        <dbReference type="ChEBI" id="CHEBI:60033"/>
        <dbReference type="ChEBI" id="CHEBI:78435"/>
        <dbReference type="EC" id="2.4.99.28"/>
    </reaction>
</comment>
<dbReference type="GO" id="GO:0005886">
    <property type="term" value="C:plasma membrane"/>
    <property type="evidence" value="ECO:0007669"/>
    <property type="project" value="TreeGrafter"/>
</dbReference>
<evidence type="ECO:0000256" key="11">
    <source>
        <dbReference type="ARBA" id="ARBA00049902"/>
    </source>
</evidence>
<evidence type="ECO:0000256" key="9">
    <source>
        <dbReference type="ARBA" id="ARBA00032370"/>
    </source>
</evidence>
<keyword evidence="4 12" id="KW-0812">Transmembrane</keyword>
<evidence type="ECO:0000256" key="2">
    <source>
        <dbReference type="ARBA" id="ARBA00022676"/>
    </source>
</evidence>
<dbReference type="GO" id="GO:0032153">
    <property type="term" value="C:cell division site"/>
    <property type="evidence" value="ECO:0007669"/>
    <property type="project" value="TreeGrafter"/>
</dbReference>
<feature type="transmembrane region" description="Helical" evidence="12">
    <location>
        <begin position="238"/>
        <end position="261"/>
    </location>
</feature>
<feature type="transmembrane region" description="Helical" evidence="12">
    <location>
        <begin position="206"/>
        <end position="226"/>
    </location>
</feature>
<dbReference type="GO" id="GO:0009252">
    <property type="term" value="P:peptidoglycan biosynthetic process"/>
    <property type="evidence" value="ECO:0007669"/>
    <property type="project" value="UniProtKB-KW"/>
</dbReference>
<evidence type="ECO:0000256" key="10">
    <source>
        <dbReference type="ARBA" id="ARBA00044770"/>
    </source>
</evidence>
<evidence type="ECO:0000256" key="5">
    <source>
        <dbReference type="ARBA" id="ARBA00022960"/>
    </source>
</evidence>
<dbReference type="GO" id="GO:0008360">
    <property type="term" value="P:regulation of cell shape"/>
    <property type="evidence" value="ECO:0007669"/>
    <property type="project" value="UniProtKB-KW"/>
</dbReference>
<dbReference type="GO" id="GO:0008955">
    <property type="term" value="F:peptidoglycan glycosyltransferase activity"/>
    <property type="evidence" value="ECO:0007669"/>
    <property type="project" value="UniProtKB-EC"/>
</dbReference>
<sequence>KGSRRWMGFDPLPRFQPVELLKPLFIIFVARTIVLNEKTDIYRRYFYSFLILLLIAIILINQPDLGQTLLLTLSWLTMIFVSGFNMLILSILGLVFVITIALLIFFLPEKFGYVFLRIKTFLDPKAGDNFQSQKALEAIKQGGLTGQGMGEGILKDKVPEAHTDYIIAVISEEFGAIFVLFIVIIFLFVGYRVLNKVFAGNDEFLKLALVGLISLLIIQTFIHIGVNSRLFPTTGMTLPFLSYGGSSLIGSSIIAGIILNFTRKDSIRY</sequence>
<evidence type="ECO:0000256" key="12">
    <source>
        <dbReference type="SAM" id="Phobius"/>
    </source>
</evidence>
<protein>
    <recommendedName>
        <fullName evidence="10">peptidoglycan glycosyltransferase</fullName>
        <ecNumber evidence="10">2.4.99.28</ecNumber>
    </recommendedName>
    <alternativeName>
        <fullName evidence="9">Peptidoglycan polymerase</fullName>
    </alternativeName>
</protein>
<feature type="transmembrane region" description="Helical" evidence="12">
    <location>
        <begin position="42"/>
        <end position="61"/>
    </location>
</feature>